<sequence length="142" mass="15872">MKKMLLSLAILLLAATAGIAQCDKKVTYTSDKQEMISPEGEVVNNKTDALVIDFTKESITINVNERMSAMTATIKSTTCEWKEIYKEGKAVYKVEFQKPDSGETSEGSMTIEAKEGKLQIIVEMARLDGKKIRVLVNKYEEK</sequence>
<feature type="signal peptide" evidence="1">
    <location>
        <begin position="1"/>
        <end position="20"/>
    </location>
</feature>
<evidence type="ECO:0008006" key="4">
    <source>
        <dbReference type="Google" id="ProtNLM"/>
    </source>
</evidence>
<proteinExistence type="predicted"/>
<dbReference type="AlphaFoldDB" id="A0A3B7MR18"/>
<evidence type="ECO:0000313" key="3">
    <source>
        <dbReference type="Proteomes" id="UP000263900"/>
    </source>
</evidence>
<accession>A0A3B7MR18</accession>
<dbReference type="Proteomes" id="UP000263900">
    <property type="component" value="Chromosome"/>
</dbReference>
<reference evidence="2 3" key="1">
    <citation type="submission" date="2018-09" db="EMBL/GenBank/DDBJ databases">
        <title>Genome sequencing of strain 6GH32-13.</title>
        <authorList>
            <person name="Weon H.-Y."/>
            <person name="Heo J."/>
            <person name="Kwon S.-W."/>
        </authorList>
    </citation>
    <scope>NUCLEOTIDE SEQUENCE [LARGE SCALE GENOMIC DNA]</scope>
    <source>
        <strain evidence="2 3">5GH32-13</strain>
    </source>
</reference>
<dbReference type="OrthoDB" id="673130at2"/>
<evidence type="ECO:0000313" key="2">
    <source>
        <dbReference type="EMBL" id="AXY75803.1"/>
    </source>
</evidence>
<dbReference type="RefSeq" id="WP_119051684.1">
    <property type="nucleotide sequence ID" value="NZ_CP032157.1"/>
</dbReference>
<protein>
    <recommendedName>
        <fullName evidence="4">Lipocalin-like domain-containing protein</fullName>
    </recommendedName>
</protein>
<name>A0A3B7MR18_9BACT</name>
<gene>
    <name evidence="2" type="ORF">D3H65_18235</name>
</gene>
<dbReference type="EMBL" id="CP032157">
    <property type="protein sequence ID" value="AXY75803.1"/>
    <property type="molecule type" value="Genomic_DNA"/>
</dbReference>
<dbReference type="KEGG" id="pseg:D3H65_18235"/>
<organism evidence="2 3">
    <name type="scientific">Paraflavitalea soli</name>
    <dbReference type="NCBI Taxonomy" id="2315862"/>
    <lineage>
        <taxon>Bacteria</taxon>
        <taxon>Pseudomonadati</taxon>
        <taxon>Bacteroidota</taxon>
        <taxon>Chitinophagia</taxon>
        <taxon>Chitinophagales</taxon>
        <taxon>Chitinophagaceae</taxon>
        <taxon>Paraflavitalea</taxon>
    </lineage>
</organism>
<keyword evidence="3" id="KW-1185">Reference proteome</keyword>
<keyword evidence="1" id="KW-0732">Signal</keyword>
<feature type="chain" id="PRO_5017812705" description="Lipocalin-like domain-containing protein" evidence="1">
    <location>
        <begin position="21"/>
        <end position="142"/>
    </location>
</feature>
<evidence type="ECO:0000256" key="1">
    <source>
        <dbReference type="SAM" id="SignalP"/>
    </source>
</evidence>